<evidence type="ECO:0000256" key="1">
    <source>
        <dbReference type="SAM" id="Phobius"/>
    </source>
</evidence>
<dbReference type="EMBL" id="DQ890022">
    <property type="protein sequence ID" value="ABT15289.1"/>
    <property type="molecule type" value="Genomic_DNA"/>
</dbReference>
<organism evidence="2 3">
    <name type="scientific">Paramecium bursaria Chlorella virus FR483</name>
    <name type="common">PBCV-FR483</name>
    <dbReference type="NCBI Taxonomy" id="399781"/>
    <lineage>
        <taxon>Viruses</taxon>
        <taxon>Varidnaviria</taxon>
        <taxon>Bamfordvirae</taxon>
        <taxon>Nucleocytoviricota</taxon>
        <taxon>Megaviricetes</taxon>
        <taxon>Algavirales</taxon>
        <taxon>Phycodnaviridae</taxon>
        <taxon>Chlorovirus</taxon>
        <taxon>Chlorovirus conductrix</taxon>
        <taxon>Paramecium bursaria Chlorella virus A1</taxon>
    </lineage>
</organism>
<reference evidence="2 3" key="1">
    <citation type="journal article" date="2007" name="Virology">
        <title>Sequence and annotation of the 314-kb MT325 and the 321-kb FR483 viruses that infect Chlorella Pbi.</title>
        <authorList>
            <person name="Fitzgerald L.A."/>
            <person name="Graves M.V."/>
            <person name="Li X."/>
            <person name="Feldblyum T."/>
            <person name="Hartigan J."/>
            <person name="Van Etten J.L."/>
        </authorList>
    </citation>
    <scope>NUCLEOTIDE SEQUENCE [LARGE SCALE GENOMIC DNA]</scope>
    <source>
        <strain evidence="2 3">FR483</strain>
    </source>
</reference>
<keyword evidence="1" id="KW-0472">Membrane</keyword>
<dbReference type="Proteomes" id="UP000204095">
    <property type="component" value="Segment"/>
</dbReference>
<evidence type="ECO:0000313" key="2">
    <source>
        <dbReference type="EMBL" id="ABT15289.1"/>
    </source>
</evidence>
<keyword evidence="1" id="KW-1133">Transmembrane helix</keyword>
<dbReference type="KEGG" id="vg:5469749"/>
<name>A7J658_PBCVF</name>
<organismHost>
    <name type="scientific">Paramecium bursaria</name>
    <dbReference type="NCBI Taxonomy" id="74790"/>
</organismHost>
<dbReference type="GeneID" id="5469749"/>
<sequence>MPVGIFSIRSLLAASIVVFFIPDRSSEAAARNTFLSLVLSREYPTCSKQLASIFFAFLLEGSAYTSLLRISIASLYWPLS</sequence>
<protein>
    <submittedName>
        <fullName evidence="2">Uncharacterized protein n004R</fullName>
    </submittedName>
</protein>
<keyword evidence="1" id="KW-0812">Transmembrane</keyword>
<accession>A7J658</accession>
<dbReference type="RefSeq" id="YP_001425636.1">
    <property type="nucleotide sequence ID" value="NC_008603.1"/>
</dbReference>
<proteinExistence type="predicted"/>
<evidence type="ECO:0000313" key="3">
    <source>
        <dbReference type="Proteomes" id="UP000204095"/>
    </source>
</evidence>
<gene>
    <name evidence="2" type="primary">n004R</name>
    <name evidence="2" type="ORF">FR483_n004R</name>
</gene>
<feature type="transmembrane region" description="Helical" evidence="1">
    <location>
        <begin position="52"/>
        <end position="77"/>
    </location>
</feature>